<dbReference type="Pfam" id="PF06430">
    <property type="entry name" value="L_lactis_RepB_C"/>
    <property type="match status" value="1"/>
</dbReference>
<feature type="domain" description="Initiator Rep protein WH1" evidence="2">
    <location>
        <begin position="24"/>
        <end position="172"/>
    </location>
</feature>
<dbReference type="SUPFAM" id="SSF46785">
    <property type="entry name" value="Winged helix' DNA-binding domain"/>
    <property type="match status" value="2"/>
</dbReference>
<dbReference type="Pfam" id="PF21205">
    <property type="entry name" value="Rep3_C"/>
    <property type="match status" value="1"/>
</dbReference>
<dbReference type="GO" id="GO:0003887">
    <property type="term" value="F:DNA-directed DNA polymerase activity"/>
    <property type="evidence" value="ECO:0007669"/>
    <property type="project" value="InterPro"/>
</dbReference>
<gene>
    <name evidence="4" type="ORF">CS010_09810</name>
</gene>
<evidence type="ECO:0000313" key="4">
    <source>
        <dbReference type="EMBL" id="PHV55715.1"/>
    </source>
</evidence>
<dbReference type="Gene3D" id="1.10.10.10">
    <property type="entry name" value="Winged helix-like DNA-binding domain superfamily/Winged helix DNA-binding domain"/>
    <property type="match status" value="2"/>
</dbReference>
<protein>
    <submittedName>
        <fullName evidence="4">RepB protein</fullName>
    </submittedName>
</protein>
<accession>A0A2G3NQB6</accession>
<dbReference type="RefSeq" id="WP_099390816.1">
    <property type="nucleotide sequence ID" value="NZ_PEBM01000060.1"/>
</dbReference>
<dbReference type="AlphaFoldDB" id="A0A2G3NQB6"/>
<dbReference type="Pfam" id="PF01051">
    <property type="entry name" value="Rep3_N"/>
    <property type="match status" value="1"/>
</dbReference>
<evidence type="ECO:0000259" key="2">
    <source>
        <dbReference type="Pfam" id="PF01051"/>
    </source>
</evidence>
<reference evidence="4 5" key="1">
    <citation type="submission" date="2017-10" db="EMBL/GenBank/DDBJ databases">
        <title>Whole-genome sequence of three Streptococcus macedonicus strains isolated from Italian cheeses of the Veneto region.</title>
        <authorList>
            <person name="Treu L."/>
            <person name="De Diego-Diaz B."/>
            <person name="Papadimitriou K."/>
            <person name="Tsakalidou E."/>
            <person name="Corich V."/>
            <person name="Giacomini A."/>
        </authorList>
    </citation>
    <scope>NUCLEOTIDE SEQUENCE [LARGE SCALE GENOMIC DNA]</scope>
    <source>
        <strain evidence="4 5">27MV</strain>
    </source>
</reference>
<dbReference type="EMBL" id="PEBM01000060">
    <property type="protein sequence ID" value="PHV55715.1"/>
    <property type="molecule type" value="Genomic_DNA"/>
</dbReference>
<dbReference type="InterPro" id="IPR036390">
    <property type="entry name" value="WH_DNA-bd_sf"/>
</dbReference>
<comment type="similarity">
    <text evidence="1">Belongs to the initiator RepB protein family.</text>
</comment>
<dbReference type="GO" id="GO:0006270">
    <property type="term" value="P:DNA replication initiation"/>
    <property type="evidence" value="ECO:0007669"/>
    <property type="project" value="InterPro"/>
</dbReference>
<name>A0A2G3NQB6_STRMC</name>
<dbReference type="InterPro" id="IPR000525">
    <property type="entry name" value="Initiator_Rep_WH1"/>
</dbReference>
<sequence length="397" mass="46613">MSSIPEKQENQKQVLTLNELSKRKVVEHNSLITSIAKMDKTPLKMFELAVSCINTEEPPKDNIVYLSKRDLFAFFKVSDNDKHSRFKEAIEKMQKQAFFQIKEEAGKGFKFKSIVPIPYVEWTDYHDEVKIEFHREIMPYLINLKKNFTQHALSDLAELNSKYSIILYRWLSMNYNQYEHYSAKGGRRAEQVESYRNPSISIKELRIMTDTVNDYERFQSLETWILKKPLEEINAHTSFNVTYDKIKKGRSIDSIVFHIEKKRCADDNSYKLNDKMYQAEQAKKEETEDRLAIEAMKNKYTKLLLDNMLLNSYEMTDTAIMAGLQQHVYPLYDELKDLHGMKAVQDHLSYVASKQEAYSKRNIAKYLKKAIEQYLPTVRGSEIENMADLLKKIEGKA</sequence>
<comment type="caution">
    <text evidence="4">The sequence shown here is derived from an EMBL/GenBank/DDBJ whole genome shotgun (WGS) entry which is preliminary data.</text>
</comment>
<feature type="domain" description="Lactococcus lactis RepB C-terminal" evidence="3">
    <location>
        <begin position="261"/>
        <end position="379"/>
    </location>
</feature>
<dbReference type="InterPro" id="IPR010931">
    <property type="entry name" value="L_lactis_RepB_C"/>
</dbReference>
<evidence type="ECO:0000256" key="1">
    <source>
        <dbReference type="ARBA" id="ARBA00038283"/>
    </source>
</evidence>
<proteinExistence type="inferred from homology"/>
<evidence type="ECO:0000313" key="5">
    <source>
        <dbReference type="Proteomes" id="UP000222913"/>
    </source>
</evidence>
<evidence type="ECO:0000259" key="3">
    <source>
        <dbReference type="Pfam" id="PF06430"/>
    </source>
</evidence>
<dbReference type="InterPro" id="IPR036388">
    <property type="entry name" value="WH-like_DNA-bd_sf"/>
</dbReference>
<organism evidence="4 5">
    <name type="scientific">Streptococcus macedonicus</name>
    <name type="common">Streptococcus gallolyticus macedonicus</name>
    <dbReference type="NCBI Taxonomy" id="59310"/>
    <lineage>
        <taxon>Bacteria</taxon>
        <taxon>Bacillati</taxon>
        <taxon>Bacillota</taxon>
        <taxon>Bacilli</taxon>
        <taxon>Lactobacillales</taxon>
        <taxon>Streptococcaceae</taxon>
        <taxon>Streptococcus</taxon>
    </lineage>
</organism>
<dbReference type="Proteomes" id="UP000222913">
    <property type="component" value="Unassembled WGS sequence"/>
</dbReference>